<evidence type="ECO:0000256" key="1">
    <source>
        <dbReference type="ARBA" id="ARBA00022737"/>
    </source>
</evidence>
<dbReference type="PANTHER" id="PTHR45641">
    <property type="entry name" value="TETRATRICOPEPTIDE REPEAT PROTEIN (AFU_ORTHOLOGUE AFUA_6G03870)"/>
    <property type="match status" value="1"/>
</dbReference>
<comment type="caution">
    <text evidence="4">The sequence shown here is derived from an EMBL/GenBank/DDBJ whole genome shotgun (WGS) entry which is preliminary data.</text>
</comment>
<gene>
    <name evidence="4" type="ORF">EB796_015211</name>
</gene>
<proteinExistence type="predicted"/>
<evidence type="ECO:0000313" key="5">
    <source>
        <dbReference type="Proteomes" id="UP000593567"/>
    </source>
</evidence>
<keyword evidence="1" id="KW-0677">Repeat</keyword>
<organism evidence="4 5">
    <name type="scientific">Bugula neritina</name>
    <name type="common">Brown bryozoan</name>
    <name type="synonym">Sertularia neritina</name>
    <dbReference type="NCBI Taxonomy" id="10212"/>
    <lineage>
        <taxon>Eukaryota</taxon>
        <taxon>Metazoa</taxon>
        <taxon>Spiralia</taxon>
        <taxon>Lophotrochozoa</taxon>
        <taxon>Bryozoa</taxon>
        <taxon>Gymnolaemata</taxon>
        <taxon>Cheilostomatida</taxon>
        <taxon>Flustrina</taxon>
        <taxon>Buguloidea</taxon>
        <taxon>Bugulidae</taxon>
        <taxon>Bugula</taxon>
    </lineage>
</organism>
<dbReference type="PROSITE" id="PS50293">
    <property type="entry name" value="TPR_REGION"/>
    <property type="match status" value="2"/>
</dbReference>
<name>A0A7J7JJJ8_BUGNE</name>
<dbReference type="Proteomes" id="UP000593567">
    <property type="component" value="Unassembled WGS sequence"/>
</dbReference>
<evidence type="ECO:0000256" key="2">
    <source>
        <dbReference type="ARBA" id="ARBA00022803"/>
    </source>
</evidence>
<dbReference type="PROSITE" id="PS50005">
    <property type="entry name" value="TPR"/>
    <property type="match status" value="3"/>
</dbReference>
<sequence>MQSLLRSIRVGFRFDGISEPAGNIPTGKPGGKGYILTVVELMELYKKEVMAEPAEQVGDVSDLLFSTIEIYASPGGNHLLKTFQTAQLDFEIESGINCSRIIEKRLYTLFSDMEKYSFKPTFTTFGPPENFDIKVKTDIFRFPTIIATDIGHLFNLSSKYPWEKYEDLVKIGLLSTRDCSLIHFLLALSIYTRLCTYLHSNSKYDLVSLYKCVNSKSTDRYHIPPNLFIALGCILVPMKSLIQNFARSALNARKLGYKLTCFLGCNLGVHLQESIRYIRNESVNNIWIKTEVIFFTGDHFSALKRIRNALGSDILENGCTSLLTAKNMQAPLLANSAHDKKCVEICCYLLLSNGLHETALNYLEWLDKNSATVEESLKWKILSADSLNTIFCYKQSLQVLEEVFKILSHKISGKTSFPLNNNLDNFFKSMSPNDDAGKQMLETASHAYKALATTCRHLKFFDQSEAFVRCSLKMIEPMHLSTEDNYDIELFYCETMAAVQFEQEDFEEALQHQQLCLQKLRHRYGESSSSLDLSRCYRNMAKILCNLWNYEESLKCCQLSQDILKKLYNGETHSSLEFAQSLEEEGLIYLHKEQFDISLQVLTKAKITRSIALRKSPSDPRIAHSLHLLGRVYQKLKQWDKAMEYFEDAYFLLEETDTPHKVLLLLAEILRSAAQVNSEIGNFTLAFEQSFKSLELVKLMHNDTRDIIKAISSEAVGKLPEKFEIEVDGLNLFRFAAGEQTSQPTVAIGYSSVGDVHLENGNFSEAVRYYEKALQIMEKIFGKYGNRQTATISEKIGIAYLKQKKFKAARQCFESCLKILKPIYKKRTGHRDLALIHLKISYTLMEDGSDELVLKHLNKSLDMLNHFYKNSDSNVDSASVYSQFGAFYFKRAEYQKSLENSISALKALKACCGDDANNLEIATANNNVGKAYIKLGDSIEALKHCKQSLTTFKEIYQEGSHSLQLAAAYRDCGEAHKINGNHECALKNYKYSLGLLKNFPDHKDTGETYRQIGDLEFAIRKFDDALESYSKESEILKKLKDKNRTELATNQTNIGNVHQLLANFNKALKHYEDCLRILKKLHGEDADHRDIAICYRDMTRACNDMGRTKDAEKYCTLSHKMIERVHGKHTNHVDIGRSHQVIAELYCTKGNFPSVIKEYEKALKIFKRTYGENANHRDIANCYRSLADIHNVLKEQGKAIEYLNLALEMQKKLHGLDTYHPDIAAIHQKLAETYESQTNYKEALNSHIHCLGILKAVYKMQPNHDNIATSYTNIGKIFSKQGKQDQALKYFQKSLEMMKAVYGNDANHPHIALVYRNIGITYKVINKHGEAKDNLTSALQMFQAIYDSDHPHIVKTREMLDDLQTTSGTQG</sequence>
<evidence type="ECO:0008006" key="6">
    <source>
        <dbReference type="Google" id="ProtNLM"/>
    </source>
</evidence>
<feature type="repeat" description="TPR" evidence="3">
    <location>
        <begin position="747"/>
        <end position="780"/>
    </location>
</feature>
<dbReference type="Gene3D" id="1.25.40.10">
    <property type="entry name" value="Tetratricopeptide repeat domain"/>
    <property type="match status" value="6"/>
</dbReference>
<evidence type="ECO:0000313" key="4">
    <source>
        <dbReference type="EMBL" id="KAF6026470.1"/>
    </source>
</evidence>
<feature type="repeat" description="TPR" evidence="3">
    <location>
        <begin position="623"/>
        <end position="656"/>
    </location>
</feature>
<dbReference type="SUPFAM" id="SSF48452">
    <property type="entry name" value="TPR-like"/>
    <property type="match status" value="5"/>
</dbReference>
<dbReference type="OrthoDB" id="1658288at2759"/>
<protein>
    <recommendedName>
        <fullName evidence="6">Nephrocystin-3</fullName>
    </recommendedName>
</protein>
<feature type="repeat" description="TPR" evidence="3">
    <location>
        <begin position="1268"/>
        <end position="1301"/>
    </location>
</feature>
<dbReference type="InterPro" id="IPR019734">
    <property type="entry name" value="TPR_rpt"/>
</dbReference>
<dbReference type="SMART" id="SM00028">
    <property type="entry name" value="TPR"/>
    <property type="match status" value="16"/>
</dbReference>
<dbReference type="InterPro" id="IPR011990">
    <property type="entry name" value="TPR-like_helical_dom_sf"/>
</dbReference>
<keyword evidence="2 3" id="KW-0802">TPR repeat</keyword>
<dbReference type="Pfam" id="PF13424">
    <property type="entry name" value="TPR_12"/>
    <property type="match status" value="5"/>
</dbReference>
<dbReference type="Pfam" id="PF13176">
    <property type="entry name" value="TPR_7"/>
    <property type="match status" value="1"/>
</dbReference>
<reference evidence="4" key="1">
    <citation type="submission" date="2020-06" db="EMBL/GenBank/DDBJ databases">
        <title>Draft genome of Bugula neritina, a colonial animal packing powerful symbionts and potential medicines.</title>
        <authorList>
            <person name="Rayko M."/>
        </authorList>
    </citation>
    <scope>NUCLEOTIDE SEQUENCE [LARGE SCALE GENOMIC DNA]</scope>
    <source>
        <strain evidence="4">Kwan_BN1</strain>
    </source>
</reference>
<dbReference type="EMBL" id="VXIV02002271">
    <property type="protein sequence ID" value="KAF6026470.1"/>
    <property type="molecule type" value="Genomic_DNA"/>
</dbReference>
<accession>A0A7J7JJJ8</accession>
<evidence type="ECO:0000256" key="3">
    <source>
        <dbReference type="PROSITE-ProRule" id="PRU00339"/>
    </source>
</evidence>
<keyword evidence="5" id="KW-1185">Reference proteome</keyword>
<dbReference type="PANTHER" id="PTHR45641:SF1">
    <property type="entry name" value="AAA+ ATPASE DOMAIN-CONTAINING PROTEIN"/>
    <property type="match status" value="1"/>
</dbReference>